<evidence type="ECO:0000256" key="10">
    <source>
        <dbReference type="RuleBase" id="RU000437"/>
    </source>
</evidence>
<dbReference type="SUPFAM" id="SSF51735">
    <property type="entry name" value="NAD(P)-binding Rossmann-fold domains"/>
    <property type="match status" value="1"/>
</dbReference>
<dbReference type="Proteomes" id="UP001178743">
    <property type="component" value="Chromosome"/>
</dbReference>
<dbReference type="PANTHER" id="PTHR11728">
    <property type="entry name" value="GLYCEROL-3-PHOSPHATE DEHYDROGENASE"/>
    <property type="match status" value="1"/>
</dbReference>
<evidence type="ECO:0000313" key="14">
    <source>
        <dbReference type="EMBL" id="VZS00287.1"/>
    </source>
</evidence>
<evidence type="ECO:0000256" key="1">
    <source>
        <dbReference type="ARBA" id="ARBA00011009"/>
    </source>
</evidence>
<dbReference type="RefSeq" id="WP_278288209.1">
    <property type="nucleotide sequence ID" value="NZ_CP104008.1"/>
</dbReference>
<feature type="binding site" evidence="9">
    <location>
        <position position="139"/>
    </location>
    <ligand>
        <name>NAD(+)</name>
        <dbReference type="ChEBI" id="CHEBI:57540"/>
    </ligand>
</feature>
<evidence type="ECO:0000256" key="5">
    <source>
        <dbReference type="ARBA" id="ARBA00023098"/>
    </source>
</evidence>
<evidence type="ECO:0000256" key="11">
    <source>
        <dbReference type="RuleBase" id="RU000439"/>
    </source>
</evidence>
<feature type="domain" description="Glycerol-3-phosphate dehydrogenase NAD-dependent C-terminal" evidence="13">
    <location>
        <begin position="179"/>
        <end position="319"/>
    </location>
</feature>
<keyword evidence="6" id="KW-0594">Phospholipid biosynthesis</keyword>
<protein>
    <recommendedName>
        <fullName evidence="11">Glycerol-3-phosphate dehydrogenase</fullName>
        <ecNumber evidence="11">1.1.1.94</ecNumber>
    </recommendedName>
</protein>
<dbReference type="InterPro" id="IPR006109">
    <property type="entry name" value="G3P_DH_NAD-dep_C"/>
</dbReference>
<evidence type="ECO:0000256" key="6">
    <source>
        <dbReference type="ARBA" id="ARBA00023209"/>
    </source>
</evidence>
<evidence type="ECO:0000256" key="3">
    <source>
        <dbReference type="ARBA" id="ARBA00023002"/>
    </source>
</evidence>
<feature type="domain" description="Glycerol-3-phosphate dehydrogenase NAD-dependent N-terminal" evidence="12">
    <location>
        <begin position="5"/>
        <end position="159"/>
    </location>
</feature>
<evidence type="ECO:0000256" key="4">
    <source>
        <dbReference type="ARBA" id="ARBA00023027"/>
    </source>
</evidence>
<dbReference type="PANTHER" id="PTHR11728:SF1">
    <property type="entry name" value="GLYCEROL-3-PHOSPHATE DEHYDROGENASE [NAD(+)] 2, CHLOROPLASTIC"/>
    <property type="match status" value="1"/>
</dbReference>
<sequence length="329" mass="37690">MKKNITIIGLNPYSVSLSNVLADNHHNVIIFTNDQIEEQNINFNHIYNNLKINKKIIATNDLIASLENVEILILSTTYNQLESMINEIKKYLKKPVILINTITGFDETNLDLLSNFIIKQFKNTSLLKEYVSLYGPSNASEIILKKPSSCMIVSNDLNTANMLVEIFSNEYFLCYVSNDLNTCQLVVYFKDLINLSLGILDQLDAGSNAKASLITIIINLIYQITKNYQTRLESFFNFATLATIFENILTNNSIFYKLGVDIVKFNDTKKALEKNNLTLNQIQVVKIAYLLCDKYQIHNQFINTLYKILYNNIRPIALLNHSFKGVWLV</sequence>
<dbReference type="Gene3D" id="3.40.50.720">
    <property type="entry name" value="NAD(P)-binding Rossmann-like Domain"/>
    <property type="match status" value="1"/>
</dbReference>
<dbReference type="InterPro" id="IPR036291">
    <property type="entry name" value="NAD(P)-bd_dom_sf"/>
</dbReference>
<dbReference type="GO" id="GO:0005829">
    <property type="term" value="C:cytosol"/>
    <property type="evidence" value="ECO:0007669"/>
    <property type="project" value="TreeGrafter"/>
</dbReference>
<evidence type="ECO:0000313" key="15">
    <source>
        <dbReference type="EMBL" id="WFQ92746.1"/>
    </source>
</evidence>
<dbReference type="InterPro" id="IPR008927">
    <property type="entry name" value="6-PGluconate_DH-like_C_sf"/>
</dbReference>
<name>A0A654IN65_9MOLU</name>
<keyword evidence="3 10" id="KW-0560">Oxidoreductase</keyword>
<evidence type="ECO:0000256" key="2">
    <source>
        <dbReference type="ARBA" id="ARBA00022516"/>
    </source>
</evidence>
<dbReference type="GO" id="GO:0046168">
    <property type="term" value="P:glycerol-3-phosphate catabolic process"/>
    <property type="evidence" value="ECO:0007669"/>
    <property type="project" value="InterPro"/>
</dbReference>
<comment type="catalytic activity">
    <reaction evidence="11">
        <text>sn-glycerol 3-phosphate + NADP(+) = dihydroxyacetone phosphate + NADPH + H(+)</text>
        <dbReference type="Rhea" id="RHEA:11096"/>
        <dbReference type="ChEBI" id="CHEBI:15378"/>
        <dbReference type="ChEBI" id="CHEBI:57597"/>
        <dbReference type="ChEBI" id="CHEBI:57642"/>
        <dbReference type="ChEBI" id="CHEBI:57783"/>
        <dbReference type="ChEBI" id="CHEBI:58349"/>
        <dbReference type="EC" id="1.1.1.94"/>
    </reaction>
</comment>
<comment type="similarity">
    <text evidence="1 10">Belongs to the NAD-dependent glycerol-3-phosphate dehydrogenase family.</text>
</comment>
<reference evidence="15" key="2">
    <citation type="submission" date="2022-06" db="EMBL/GenBank/DDBJ databases">
        <title>Comparative genomic analysis of Mycoplasma feriruminatoris and the Mycoplasma mycoides cluster.</title>
        <authorList>
            <person name="Baby V."/>
            <person name="Ambroset C."/>
            <person name="Gaurivaud P."/>
            <person name="Boury C."/>
            <person name="Guichoux E."/>
            <person name="Lartigue C."/>
            <person name="Tardy F."/>
            <person name="Sirand-Pugnet P."/>
        </authorList>
    </citation>
    <scope>NUCLEOTIDE SEQUENCE</scope>
    <source>
        <strain evidence="15">L14822</strain>
    </source>
</reference>
<dbReference type="PRINTS" id="PR00077">
    <property type="entry name" value="GPDHDRGNASE"/>
</dbReference>
<dbReference type="Gene3D" id="1.10.1040.10">
    <property type="entry name" value="N-(1-d-carboxylethyl)-l-norvaline Dehydrogenase, domain 2"/>
    <property type="match status" value="1"/>
</dbReference>
<evidence type="ECO:0000256" key="7">
    <source>
        <dbReference type="ARBA" id="ARBA00023264"/>
    </source>
</evidence>
<dbReference type="Pfam" id="PF01210">
    <property type="entry name" value="NAD_Gly3P_dh_N"/>
    <property type="match status" value="1"/>
</dbReference>
<dbReference type="PIRSF" id="PIRSF000114">
    <property type="entry name" value="Glycerol-3-P_dh"/>
    <property type="match status" value="1"/>
</dbReference>
<dbReference type="GO" id="GO:0008654">
    <property type="term" value="P:phospholipid biosynthetic process"/>
    <property type="evidence" value="ECO:0007669"/>
    <property type="project" value="UniProtKB-KW"/>
</dbReference>
<keyword evidence="7" id="KW-1208">Phospholipid metabolism</keyword>
<evidence type="ECO:0000256" key="9">
    <source>
        <dbReference type="PIRSR" id="PIRSR000114-3"/>
    </source>
</evidence>
<dbReference type="InterPro" id="IPR013328">
    <property type="entry name" value="6PGD_dom2"/>
</dbReference>
<dbReference type="Pfam" id="PF07479">
    <property type="entry name" value="NAD_Gly3P_dh_C"/>
    <property type="match status" value="1"/>
</dbReference>
<dbReference type="SUPFAM" id="SSF48179">
    <property type="entry name" value="6-phosphogluconate dehydrogenase C-terminal domain-like"/>
    <property type="match status" value="1"/>
</dbReference>
<accession>A0A654IN65</accession>
<evidence type="ECO:0000259" key="12">
    <source>
        <dbReference type="Pfam" id="PF01210"/>
    </source>
</evidence>
<dbReference type="GO" id="GO:0051287">
    <property type="term" value="F:NAD binding"/>
    <property type="evidence" value="ECO:0007669"/>
    <property type="project" value="InterPro"/>
</dbReference>
<dbReference type="EC" id="1.1.1.94" evidence="11"/>
<keyword evidence="4 9" id="KW-0520">NAD</keyword>
<reference evidence="14" key="1">
    <citation type="submission" date="2019-11" db="EMBL/GenBank/DDBJ databases">
        <authorList>
            <person name="Falquet L."/>
            <person name="Falquet L."/>
        </authorList>
    </citation>
    <scope>NUCLEOTIDE SEQUENCE</scope>
    <source>
        <strain evidence="14">14/OD_0535</strain>
    </source>
</reference>
<feature type="active site" description="Proton acceptor" evidence="8">
    <location>
        <position position="190"/>
    </location>
</feature>
<dbReference type="EMBL" id="CP104008">
    <property type="protein sequence ID" value="WFQ92746.1"/>
    <property type="molecule type" value="Genomic_DNA"/>
</dbReference>
<dbReference type="GO" id="GO:0047952">
    <property type="term" value="F:glycerol-3-phosphate dehydrogenase [NAD(P)+] activity"/>
    <property type="evidence" value="ECO:0007669"/>
    <property type="project" value="UniProtKB-EC"/>
</dbReference>
<dbReference type="EMBL" id="LR739236">
    <property type="protein sequence ID" value="VZS00287.1"/>
    <property type="molecule type" value="Genomic_DNA"/>
</dbReference>
<evidence type="ECO:0000256" key="8">
    <source>
        <dbReference type="PIRSR" id="PIRSR000114-1"/>
    </source>
</evidence>
<evidence type="ECO:0000259" key="13">
    <source>
        <dbReference type="Pfam" id="PF07479"/>
    </source>
</evidence>
<dbReference type="GO" id="GO:0005975">
    <property type="term" value="P:carbohydrate metabolic process"/>
    <property type="evidence" value="ECO:0007669"/>
    <property type="project" value="InterPro"/>
</dbReference>
<proteinExistence type="inferred from homology"/>
<dbReference type="AlphaFoldDB" id="A0A654IN65"/>
<gene>
    <name evidence="14" type="primary">gpsA</name>
    <name evidence="14" type="ORF">MF5583_00528</name>
    <name evidence="15" type="ORF">MFERI14822_00536</name>
</gene>
<dbReference type="InterPro" id="IPR006168">
    <property type="entry name" value="G3P_DH_NAD-dep"/>
</dbReference>
<organism evidence="14">
    <name type="scientific">Mycoplasma feriruminatoris</name>
    <dbReference type="NCBI Taxonomy" id="1179777"/>
    <lineage>
        <taxon>Bacteria</taxon>
        <taxon>Bacillati</taxon>
        <taxon>Mycoplasmatota</taxon>
        <taxon>Mollicutes</taxon>
        <taxon>Mycoplasmataceae</taxon>
        <taxon>Mycoplasma</taxon>
    </lineage>
</organism>
<dbReference type="InterPro" id="IPR011128">
    <property type="entry name" value="G3P_DH_NAD-dep_N"/>
</dbReference>
<keyword evidence="5" id="KW-0443">Lipid metabolism</keyword>
<keyword evidence="2" id="KW-0444">Lipid biosynthesis</keyword>